<name>A0A9Q7AJV8_9BACT</name>
<feature type="compositionally biased region" description="Basic and acidic residues" evidence="2">
    <location>
        <begin position="159"/>
        <end position="175"/>
    </location>
</feature>
<feature type="region of interest" description="Disordered" evidence="2">
    <location>
        <begin position="159"/>
        <end position="181"/>
    </location>
</feature>
<evidence type="ECO:0000313" key="4">
    <source>
        <dbReference type="Proteomes" id="UP000671879"/>
    </source>
</evidence>
<protein>
    <recommendedName>
        <fullName evidence="1">Segregation and condensation protein A</fullName>
    </recommendedName>
</protein>
<evidence type="ECO:0000256" key="1">
    <source>
        <dbReference type="ARBA" id="ARBA00044777"/>
    </source>
</evidence>
<dbReference type="PANTHER" id="PTHR33969:SF2">
    <property type="entry name" value="SEGREGATION AND CONDENSATION PROTEIN A"/>
    <property type="match status" value="1"/>
</dbReference>
<evidence type="ECO:0000256" key="2">
    <source>
        <dbReference type="SAM" id="MobiDB-lite"/>
    </source>
</evidence>
<keyword evidence="4" id="KW-1185">Reference proteome</keyword>
<dbReference type="Gene3D" id="6.10.250.2410">
    <property type="match status" value="1"/>
</dbReference>
<dbReference type="InterPro" id="IPR003768">
    <property type="entry name" value="ScpA"/>
</dbReference>
<accession>A0A9Q7AJV8</accession>
<dbReference type="PANTHER" id="PTHR33969">
    <property type="entry name" value="SEGREGATION AND CONDENSATION PROTEIN A"/>
    <property type="match status" value="1"/>
</dbReference>
<dbReference type="Proteomes" id="UP000671879">
    <property type="component" value="Chromosome"/>
</dbReference>
<dbReference type="RefSeq" id="WP_274374210.1">
    <property type="nucleotide sequence ID" value="NZ_CP072943.1"/>
</dbReference>
<evidence type="ECO:0000313" key="3">
    <source>
        <dbReference type="EMBL" id="QTX32945.1"/>
    </source>
</evidence>
<reference evidence="4" key="1">
    <citation type="submission" date="2021-04" db="EMBL/GenBank/DDBJ databases">
        <title>A novel Synergistetes isolate from a pyrite-forming mixed culture.</title>
        <authorList>
            <person name="Bunk B."/>
            <person name="Sproer C."/>
            <person name="Spring S."/>
            <person name="Pester M."/>
        </authorList>
    </citation>
    <scope>NUCLEOTIDE SEQUENCE [LARGE SCALE GENOMIC DNA]</scope>
    <source>
        <strain evidence="4">J.5.4.2-T.3.5.2</strain>
    </source>
</reference>
<dbReference type="Pfam" id="PF02616">
    <property type="entry name" value="SMC_ScpA"/>
    <property type="match status" value="2"/>
</dbReference>
<dbReference type="KEGG" id="aram:KAR29_03255"/>
<organism evidence="3 4">
    <name type="scientific">Aminithiophilus ramosus</name>
    <dbReference type="NCBI Taxonomy" id="3029084"/>
    <lineage>
        <taxon>Bacteria</taxon>
        <taxon>Thermotogati</taxon>
        <taxon>Synergistota</taxon>
        <taxon>Synergistia</taxon>
        <taxon>Synergistales</taxon>
        <taxon>Aminithiophilaceae</taxon>
        <taxon>Aminithiophilus</taxon>
    </lineage>
</organism>
<sequence length="253" mass="28919">MTPSFDVDFEGFSGPLDLLCLLVETREIEASSVPLGDVVHRYAAFLVRSREVSLSRAAEFLSLAARLLLGKVQALFPRPKEEILDERDDGADEETLRALLERYRPYRKAASFLFRLQAQRQRSFLRPPEEGPPLYDLGDLWGLSLLWWRTLEIFQRRQAQDGSESSRHDESHDEGIPEAIPEEVQVERRMEEILFSLSTEETGLPLARILRHERGRINLIVTLLALLELSRLGRVSLAQKEVLGDVQVCRVLS</sequence>
<dbReference type="EMBL" id="CP072943">
    <property type="protein sequence ID" value="QTX32945.1"/>
    <property type="molecule type" value="Genomic_DNA"/>
</dbReference>
<proteinExistence type="predicted"/>
<gene>
    <name evidence="3" type="ORF">KAR29_03255</name>
</gene>
<dbReference type="AlphaFoldDB" id="A0A9Q7AJV8"/>